<feature type="region of interest" description="Disordered" evidence="4">
    <location>
        <begin position="96"/>
        <end position="132"/>
    </location>
</feature>
<protein>
    <recommendedName>
        <fullName evidence="5">U1-C C2H2-type zinc finger domain-containing protein</fullName>
    </recommendedName>
</protein>
<organism evidence="6 7">
    <name type="scientific">Stomoxys calcitrans</name>
    <name type="common">Stable fly</name>
    <name type="synonym">Conops calcitrans</name>
    <dbReference type="NCBI Taxonomy" id="35570"/>
    <lineage>
        <taxon>Eukaryota</taxon>
        <taxon>Metazoa</taxon>
        <taxon>Ecdysozoa</taxon>
        <taxon>Arthropoda</taxon>
        <taxon>Hexapoda</taxon>
        <taxon>Insecta</taxon>
        <taxon>Pterygota</taxon>
        <taxon>Neoptera</taxon>
        <taxon>Endopterygota</taxon>
        <taxon>Diptera</taxon>
        <taxon>Brachycera</taxon>
        <taxon>Muscomorpha</taxon>
        <taxon>Muscoidea</taxon>
        <taxon>Muscidae</taxon>
        <taxon>Stomoxys</taxon>
    </lineage>
</organism>
<keyword evidence="7" id="KW-1185">Reference proteome</keyword>
<dbReference type="SUPFAM" id="SSF57667">
    <property type="entry name" value="beta-beta-alpha zinc fingers"/>
    <property type="match status" value="1"/>
</dbReference>
<sequence>MGGKSYYCDYCQCFMKNNINVRKTHNDALLHKMIKIRFMRKFEDPRKVYEGEVRKTQCSHFFKGRCRYDLYCQASHYTQKQLDQLRQIGENLIKEKQPAAATKQFNSSEEKKPQSRKRKRTKAKDLPPSLRPIQLNKLANLIDKNNTWG</sequence>
<evidence type="ECO:0000259" key="5">
    <source>
        <dbReference type="Pfam" id="PF06220"/>
    </source>
</evidence>
<dbReference type="PANTHER" id="PTHR16465:SF0">
    <property type="entry name" value="ZINC FINGER MATRIN-TYPE PROTEIN 5"/>
    <property type="match status" value="1"/>
</dbReference>
<evidence type="ECO:0000313" key="6">
    <source>
        <dbReference type="EnsemblMetazoa" id="SCAU003041-PB"/>
    </source>
</evidence>
<dbReference type="AlphaFoldDB" id="A0A1I8NXY2"/>
<feature type="domain" description="U1-C C2H2-type zinc finger" evidence="5">
    <location>
        <begin position="4"/>
        <end position="39"/>
    </location>
</feature>
<reference evidence="6" key="1">
    <citation type="submission" date="2020-05" db="UniProtKB">
        <authorList>
            <consortium name="EnsemblMetazoa"/>
        </authorList>
    </citation>
    <scope>IDENTIFICATION</scope>
    <source>
        <strain evidence="6">USDA</strain>
    </source>
</reference>
<gene>
    <name evidence="6" type="primary">106091990</name>
</gene>
<accession>A0A1I8NXY2</accession>
<dbReference type="InterPro" id="IPR036236">
    <property type="entry name" value="Znf_C2H2_sf"/>
</dbReference>
<dbReference type="Gene3D" id="3.30.160.60">
    <property type="entry name" value="Classic Zinc Finger"/>
    <property type="match status" value="1"/>
</dbReference>
<dbReference type="OrthoDB" id="2417221at2759"/>
<dbReference type="Proteomes" id="UP000095300">
    <property type="component" value="Unassembled WGS sequence"/>
</dbReference>
<evidence type="ECO:0000256" key="2">
    <source>
        <dbReference type="ARBA" id="ARBA00022771"/>
    </source>
</evidence>
<dbReference type="InterPro" id="IPR013085">
    <property type="entry name" value="U1-CZ_Znf_C2H2"/>
</dbReference>
<dbReference type="VEuPathDB" id="VectorBase:SCAU003041"/>
<dbReference type="EnsemblMetazoa" id="SCAU003041-RB">
    <property type="protein sequence ID" value="SCAU003041-PB"/>
    <property type="gene ID" value="SCAU003041"/>
</dbReference>
<dbReference type="PANTHER" id="PTHR16465">
    <property type="entry name" value="NUCLEASE-RELATED"/>
    <property type="match status" value="1"/>
</dbReference>
<evidence type="ECO:0000256" key="4">
    <source>
        <dbReference type="SAM" id="MobiDB-lite"/>
    </source>
</evidence>
<keyword evidence="1" id="KW-0479">Metal-binding</keyword>
<proteinExistence type="predicted"/>
<evidence type="ECO:0000313" key="7">
    <source>
        <dbReference type="Proteomes" id="UP000095300"/>
    </source>
</evidence>
<dbReference type="GO" id="GO:0008270">
    <property type="term" value="F:zinc ion binding"/>
    <property type="evidence" value="ECO:0007669"/>
    <property type="project" value="UniProtKB-KW"/>
</dbReference>
<dbReference type="Pfam" id="PF06220">
    <property type="entry name" value="zf-U1"/>
    <property type="match status" value="1"/>
</dbReference>
<dbReference type="STRING" id="35570.A0A1I8NXY2"/>
<name>A0A1I8NXY2_STOCA</name>
<keyword evidence="3" id="KW-0862">Zinc</keyword>
<dbReference type="GO" id="GO:0005689">
    <property type="term" value="C:U12-type spliceosomal complex"/>
    <property type="evidence" value="ECO:0007669"/>
    <property type="project" value="TreeGrafter"/>
</dbReference>
<keyword evidence="2" id="KW-0863">Zinc-finger</keyword>
<evidence type="ECO:0000256" key="1">
    <source>
        <dbReference type="ARBA" id="ARBA00022723"/>
    </source>
</evidence>
<dbReference type="KEGG" id="scac:106091990"/>
<evidence type="ECO:0000256" key="3">
    <source>
        <dbReference type="ARBA" id="ARBA00022833"/>
    </source>
</evidence>